<dbReference type="Pfam" id="PF05042">
    <property type="entry name" value="Caleosin"/>
    <property type="match status" value="1"/>
</dbReference>
<name>A0A8R7RDT1_TRIUA</name>
<dbReference type="PANTHER" id="PTHR31495">
    <property type="entry name" value="PEROXYGENASE 3-RELATED"/>
    <property type="match status" value="1"/>
</dbReference>
<feature type="transmembrane region" description="Helical" evidence="2">
    <location>
        <begin position="78"/>
        <end position="99"/>
    </location>
</feature>
<sequence>MALFLNALWGGGKPLALVLTTVLLCVLRPGGQLPKGKEESSSMADVYNHELTPLQKHVAFFDRNKDGVIHPSETYEGFRAIGCGVALSAFSAVFINGLLGPKTIPVYMH</sequence>
<comment type="similarity">
    <text evidence="1">Belongs to the caleosin family.</text>
</comment>
<proteinExistence type="inferred from homology"/>
<keyword evidence="2" id="KW-1133">Transmembrane helix</keyword>
<keyword evidence="6" id="KW-1185">Reference proteome</keyword>
<protein>
    <recommendedName>
        <fullName evidence="4">EF-hand domain-containing protein</fullName>
    </recommendedName>
</protein>
<feature type="domain" description="EF-hand" evidence="4">
    <location>
        <begin position="49"/>
        <end position="84"/>
    </location>
</feature>
<feature type="chain" id="PRO_5035928641" description="EF-hand domain-containing protein" evidence="3">
    <location>
        <begin position="33"/>
        <end position="109"/>
    </location>
</feature>
<dbReference type="PANTHER" id="PTHR31495:SF1">
    <property type="entry name" value="INACTIVE PEROXYGENASE-LIKE PROTEIN-RELATED"/>
    <property type="match status" value="1"/>
</dbReference>
<dbReference type="Gramene" id="TuG1812S0001236400.01.T01">
    <property type="protein sequence ID" value="TuG1812S0001236400.01.T01"/>
    <property type="gene ID" value="TuG1812S0001236400.01"/>
</dbReference>
<keyword evidence="3" id="KW-0732">Signal</keyword>
<organism evidence="5 6">
    <name type="scientific">Triticum urartu</name>
    <name type="common">Red wild einkorn</name>
    <name type="synonym">Crithodium urartu</name>
    <dbReference type="NCBI Taxonomy" id="4572"/>
    <lineage>
        <taxon>Eukaryota</taxon>
        <taxon>Viridiplantae</taxon>
        <taxon>Streptophyta</taxon>
        <taxon>Embryophyta</taxon>
        <taxon>Tracheophyta</taxon>
        <taxon>Spermatophyta</taxon>
        <taxon>Magnoliopsida</taxon>
        <taxon>Liliopsida</taxon>
        <taxon>Poales</taxon>
        <taxon>Poaceae</taxon>
        <taxon>BOP clade</taxon>
        <taxon>Pooideae</taxon>
        <taxon>Triticodae</taxon>
        <taxon>Triticeae</taxon>
        <taxon>Triticinae</taxon>
        <taxon>Triticum</taxon>
    </lineage>
</organism>
<evidence type="ECO:0000313" key="6">
    <source>
        <dbReference type="Proteomes" id="UP000015106"/>
    </source>
</evidence>
<evidence type="ECO:0000259" key="4">
    <source>
        <dbReference type="PROSITE" id="PS50222"/>
    </source>
</evidence>
<reference evidence="6" key="1">
    <citation type="journal article" date="2013" name="Nature">
        <title>Draft genome of the wheat A-genome progenitor Triticum urartu.</title>
        <authorList>
            <person name="Ling H.Q."/>
            <person name="Zhao S."/>
            <person name="Liu D."/>
            <person name="Wang J."/>
            <person name="Sun H."/>
            <person name="Zhang C."/>
            <person name="Fan H."/>
            <person name="Li D."/>
            <person name="Dong L."/>
            <person name="Tao Y."/>
            <person name="Gao C."/>
            <person name="Wu H."/>
            <person name="Li Y."/>
            <person name="Cui Y."/>
            <person name="Guo X."/>
            <person name="Zheng S."/>
            <person name="Wang B."/>
            <person name="Yu K."/>
            <person name="Liang Q."/>
            <person name="Yang W."/>
            <person name="Lou X."/>
            <person name="Chen J."/>
            <person name="Feng M."/>
            <person name="Jian J."/>
            <person name="Zhang X."/>
            <person name="Luo G."/>
            <person name="Jiang Y."/>
            <person name="Liu J."/>
            <person name="Wang Z."/>
            <person name="Sha Y."/>
            <person name="Zhang B."/>
            <person name="Wu H."/>
            <person name="Tang D."/>
            <person name="Shen Q."/>
            <person name="Xue P."/>
            <person name="Zou S."/>
            <person name="Wang X."/>
            <person name="Liu X."/>
            <person name="Wang F."/>
            <person name="Yang Y."/>
            <person name="An X."/>
            <person name="Dong Z."/>
            <person name="Zhang K."/>
            <person name="Zhang X."/>
            <person name="Luo M.C."/>
            <person name="Dvorak J."/>
            <person name="Tong Y."/>
            <person name="Wang J."/>
            <person name="Yang H."/>
            <person name="Li Z."/>
            <person name="Wang D."/>
            <person name="Zhang A."/>
            <person name="Wang J."/>
        </authorList>
    </citation>
    <scope>NUCLEOTIDE SEQUENCE</scope>
    <source>
        <strain evidence="6">cv. G1812</strain>
    </source>
</reference>
<dbReference type="EnsemblPlants" id="TuG1812S0001236400.01.T01">
    <property type="protein sequence ID" value="TuG1812S0001236400.01.T01"/>
    <property type="gene ID" value="TuG1812S0001236400.01"/>
</dbReference>
<evidence type="ECO:0000256" key="3">
    <source>
        <dbReference type="SAM" id="SignalP"/>
    </source>
</evidence>
<evidence type="ECO:0000256" key="1">
    <source>
        <dbReference type="ARBA" id="ARBA00006765"/>
    </source>
</evidence>
<dbReference type="GO" id="GO:0004497">
    <property type="term" value="F:monooxygenase activity"/>
    <property type="evidence" value="ECO:0007669"/>
    <property type="project" value="TreeGrafter"/>
</dbReference>
<evidence type="ECO:0000313" key="5">
    <source>
        <dbReference type="EnsemblPlants" id="TuG1812S0001236400.01.T01"/>
    </source>
</evidence>
<dbReference type="GO" id="GO:0005509">
    <property type="term" value="F:calcium ion binding"/>
    <property type="evidence" value="ECO:0007669"/>
    <property type="project" value="InterPro"/>
</dbReference>
<reference evidence="5" key="2">
    <citation type="submission" date="2022-06" db="UniProtKB">
        <authorList>
            <consortium name="EnsemblPlants"/>
        </authorList>
    </citation>
    <scope>IDENTIFICATION</scope>
</reference>
<dbReference type="PROSITE" id="PS50222">
    <property type="entry name" value="EF_HAND_2"/>
    <property type="match status" value="1"/>
</dbReference>
<evidence type="ECO:0000256" key="2">
    <source>
        <dbReference type="SAM" id="Phobius"/>
    </source>
</evidence>
<dbReference type="InterPro" id="IPR002048">
    <property type="entry name" value="EF_hand_dom"/>
</dbReference>
<keyword evidence="2" id="KW-0472">Membrane</keyword>
<dbReference type="InterPro" id="IPR007736">
    <property type="entry name" value="Caleosin-related"/>
</dbReference>
<accession>A0A8R7RDT1</accession>
<feature type="signal peptide" evidence="3">
    <location>
        <begin position="1"/>
        <end position="32"/>
    </location>
</feature>
<dbReference type="AlphaFoldDB" id="A0A8R7RDT1"/>
<keyword evidence="2" id="KW-0812">Transmembrane</keyword>
<dbReference type="Proteomes" id="UP000015106">
    <property type="component" value="Unassembled WGS sequence"/>
</dbReference>